<organism evidence="2 3">
    <name type="scientific">Rhipicephalus sanguineus</name>
    <name type="common">Brown dog tick</name>
    <name type="synonym">Ixodes sanguineus</name>
    <dbReference type="NCBI Taxonomy" id="34632"/>
    <lineage>
        <taxon>Eukaryota</taxon>
        <taxon>Metazoa</taxon>
        <taxon>Ecdysozoa</taxon>
        <taxon>Arthropoda</taxon>
        <taxon>Chelicerata</taxon>
        <taxon>Arachnida</taxon>
        <taxon>Acari</taxon>
        <taxon>Parasitiformes</taxon>
        <taxon>Ixodida</taxon>
        <taxon>Ixodoidea</taxon>
        <taxon>Ixodidae</taxon>
        <taxon>Rhipicephalinae</taxon>
        <taxon>Rhipicephalus</taxon>
        <taxon>Rhipicephalus</taxon>
    </lineage>
</organism>
<proteinExistence type="predicted"/>
<evidence type="ECO:0000259" key="1">
    <source>
        <dbReference type="Pfam" id="PF05057"/>
    </source>
</evidence>
<dbReference type="Pfam" id="PF05057">
    <property type="entry name" value="DUF676"/>
    <property type="match status" value="1"/>
</dbReference>
<gene>
    <name evidence="2" type="ORF">HPB52_007389</name>
</gene>
<comment type="caution">
    <text evidence="2">The sequence shown here is derived from an EMBL/GenBank/DDBJ whole genome shotgun (WGS) entry which is preliminary data.</text>
</comment>
<dbReference type="InterPro" id="IPR007751">
    <property type="entry name" value="DUF676_lipase-like"/>
</dbReference>
<feature type="domain" description="DUF676" evidence="1">
    <location>
        <begin position="14"/>
        <end position="60"/>
    </location>
</feature>
<protein>
    <recommendedName>
        <fullName evidence="1">DUF676 domain-containing protein</fullName>
    </recommendedName>
</protein>
<dbReference type="AlphaFoldDB" id="A0A9D4T5U0"/>
<dbReference type="EMBL" id="JABSTV010001246">
    <property type="protein sequence ID" value="KAH7976001.1"/>
    <property type="molecule type" value="Genomic_DNA"/>
</dbReference>
<dbReference type="PANTHER" id="PTHR12482:SF5">
    <property type="entry name" value="DUF676 DOMAIN-CONTAINING PROTEIN"/>
    <property type="match status" value="1"/>
</dbReference>
<name>A0A9D4T5U0_RHISA</name>
<dbReference type="VEuPathDB" id="VectorBase:RSAN_044498"/>
<accession>A0A9D4T5U0</accession>
<sequence length="132" mass="15310">MWYLQRFENTASLKQMMLADSHDVRKTYLYRLSHDKGLTHFKNILLVGSADDYIVPLHSAHIKLAKHIVRDTTPLESGFVCSDHFLPEEYQTNLNVLRSLGLDTKNARLKRDAVPTQNLLLDAPPKKLRRRQ</sequence>
<reference evidence="2" key="2">
    <citation type="submission" date="2021-09" db="EMBL/GenBank/DDBJ databases">
        <authorList>
            <person name="Jia N."/>
            <person name="Wang J."/>
            <person name="Shi W."/>
            <person name="Du L."/>
            <person name="Sun Y."/>
            <person name="Zhan W."/>
            <person name="Jiang J."/>
            <person name="Wang Q."/>
            <person name="Zhang B."/>
            <person name="Ji P."/>
            <person name="Sakyi L.B."/>
            <person name="Cui X."/>
            <person name="Yuan T."/>
            <person name="Jiang B."/>
            <person name="Yang W."/>
            <person name="Lam T.T.-Y."/>
            <person name="Chang Q."/>
            <person name="Ding S."/>
            <person name="Wang X."/>
            <person name="Zhu J."/>
            <person name="Ruan X."/>
            <person name="Zhao L."/>
            <person name="Wei J."/>
            <person name="Que T."/>
            <person name="Du C."/>
            <person name="Cheng J."/>
            <person name="Dai P."/>
            <person name="Han X."/>
            <person name="Huang E."/>
            <person name="Gao Y."/>
            <person name="Liu J."/>
            <person name="Shao H."/>
            <person name="Ye R."/>
            <person name="Li L."/>
            <person name="Wei W."/>
            <person name="Wang X."/>
            <person name="Wang C."/>
            <person name="Huo Q."/>
            <person name="Li W."/>
            <person name="Guo W."/>
            <person name="Chen H."/>
            <person name="Chen S."/>
            <person name="Zhou L."/>
            <person name="Zhou L."/>
            <person name="Ni X."/>
            <person name="Tian J."/>
            <person name="Zhou Y."/>
            <person name="Sheng Y."/>
            <person name="Liu T."/>
            <person name="Pan Y."/>
            <person name="Xia L."/>
            <person name="Li J."/>
            <person name="Zhao F."/>
            <person name="Cao W."/>
        </authorList>
    </citation>
    <scope>NUCLEOTIDE SEQUENCE</scope>
    <source>
        <strain evidence="2">Rsan-2018</strain>
        <tissue evidence="2">Larvae</tissue>
    </source>
</reference>
<evidence type="ECO:0000313" key="2">
    <source>
        <dbReference type="EMBL" id="KAH7976001.1"/>
    </source>
</evidence>
<keyword evidence="3" id="KW-1185">Reference proteome</keyword>
<reference evidence="2" key="1">
    <citation type="journal article" date="2020" name="Cell">
        <title>Large-Scale Comparative Analyses of Tick Genomes Elucidate Their Genetic Diversity and Vector Capacities.</title>
        <authorList>
            <consortium name="Tick Genome and Microbiome Consortium (TIGMIC)"/>
            <person name="Jia N."/>
            <person name="Wang J."/>
            <person name="Shi W."/>
            <person name="Du L."/>
            <person name="Sun Y."/>
            <person name="Zhan W."/>
            <person name="Jiang J.F."/>
            <person name="Wang Q."/>
            <person name="Zhang B."/>
            <person name="Ji P."/>
            <person name="Bell-Sakyi L."/>
            <person name="Cui X.M."/>
            <person name="Yuan T.T."/>
            <person name="Jiang B.G."/>
            <person name="Yang W.F."/>
            <person name="Lam T.T."/>
            <person name="Chang Q.C."/>
            <person name="Ding S.J."/>
            <person name="Wang X.J."/>
            <person name="Zhu J.G."/>
            <person name="Ruan X.D."/>
            <person name="Zhao L."/>
            <person name="Wei J.T."/>
            <person name="Ye R.Z."/>
            <person name="Que T.C."/>
            <person name="Du C.H."/>
            <person name="Zhou Y.H."/>
            <person name="Cheng J.X."/>
            <person name="Dai P.F."/>
            <person name="Guo W.B."/>
            <person name="Han X.H."/>
            <person name="Huang E.J."/>
            <person name="Li L.F."/>
            <person name="Wei W."/>
            <person name="Gao Y.C."/>
            <person name="Liu J.Z."/>
            <person name="Shao H.Z."/>
            <person name="Wang X."/>
            <person name="Wang C.C."/>
            <person name="Yang T.C."/>
            <person name="Huo Q.B."/>
            <person name="Li W."/>
            <person name="Chen H.Y."/>
            <person name="Chen S.E."/>
            <person name="Zhou L.G."/>
            <person name="Ni X.B."/>
            <person name="Tian J.H."/>
            <person name="Sheng Y."/>
            <person name="Liu T."/>
            <person name="Pan Y.S."/>
            <person name="Xia L.Y."/>
            <person name="Li J."/>
            <person name="Zhao F."/>
            <person name="Cao W.C."/>
        </authorList>
    </citation>
    <scope>NUCLEOTIDE SEQUENCE</scope>
    <source>
        <strain evidence="2">Rsan-2018</strain>
    </source>
</reference>
<dbReference type="InterPro" id="IPR044294">
    <property type="entry name" value="Lipase-like"/>
</dbReference>
<evidence type="ECO:0000313" key="3">
    <source>
        <dbReference type="Proteomes" id="UP000821837"/>
    </source>
</evidence>
<dbReference type="Proteomes" id="UP000821837">
    <property type="component" value="Chromosome 10"/>
</dbReference>
<dbReference type="PANTHER" id="PTHR12482">
    <property type="entry name" value="LIPASE ROG1-RELATED-RELATED"/>
    <property type="match status" value="1"/>
</dbReference>